<feature type="transmembrane region" description="Helical" evidence="1">
    <location>
        <begin position="59"/>
        <end position="88"/>
    </location>
</feature>
<accession>X1LN30</accession>
<feature type="non-terminal residue" evidence="2">
    <location>
        <position position="1"/>
    </location>
</feature>
<dbReference type="EMBL" id="BARV01017186">
    <property type="protein sequence ID" value="GAI20473.1"/>
    <property type="molecule type" value="Genomic_DNA"/>
</dbReference>
<evidence type="ECO:0000256" key="1">
    <source>
        <dbReference type="SAM" id="Phobius"/>
    </source>
</evidence>
<proteinExistence type="predicted"/>
<organism evidence="2">
    <name type="scientific">marine sediment metagenome</name>
    <dbReference type="NCBI Taxonomy" id="412755"/>
    <lineage>
        <taxon>unclassified sequences</taxon>
        <taxon>metagenomes</taxon>
        <taxon>ecological metagenomes</taxon>
    </lineage>
</organism>
<comment type="caution">
    <text evidence="2">The sequence shown here is derived from an EMBL/GenBank/DDBJ whole genome shotgun (WGS) entry which is preliminary data.</text>
</comment>
<name>X1LN30_9ZZZZ</name>
<dbReference type="AlphaFoldDB" id="X1LN30"/>
<feature type="transmembrane region" description="Helical" evidence="1">
    <location>
        <begin position="12"/>
        <end position="39"/>
    </location>
</feature>
<reference evidence="2" key="1">
    <citation type="journal article" date="2014" name="Front. Microbiol.">
        <title>High frequency of phylogenetically diverse reductive dehalogenase-homologous genes in deep subseafloor sedimentary metagenomes.</title>
        <authorList>
            <person name="Kawai M."/>
            <person name="Futagami T."/>
            <person name="Toyoda A."/>
            <person name="Takaki Y."/>
            <person name="Nishi S."/>
            <person name="Hori S."/>
            <person name="Arai W."/>
            <person name="Tsubouchi T."/>
            <person name="Morono Y."/>
            <person name="Uchiyama I."/>
            <person name="Ito T."/>
            <person name="Fujiyama A."/>
            <person name="Inagaki F."/>
            <person name="Takami H."/>
        </authorList>
    </citation>
    <scope>NUCLEOTIDE SEQUENCE</scope>
    <source>
        <strain evidence="2">Expedition CK06-06</strain>
    </source>
</reference>
<sequence length="96" mass="10740">LYRVGAVRGQILGIFTFEYFLVIALPLLITVFASLPLFGLVANFFLNTQSYYQTYAPGIPAWTVVLIILGGLVISMLGWLLALIPAIYRYKPVKQE</sequence>
<keyword evidence="1" id="KW-0812">Transmembrane</keyword>
<evidence type="ECO:0008006" key="3">
    <source>
        <dbReference type="Google" id="ProtNLM"/>
    </source>
</evidence>
<protein>
    <recommendedName>
        <fullName evidence="3">ABC3 transporter permease protein domain-containing protein</fullName>
    </recommendedName>
</protein>
<keyword evidence="1" id="KW-0472">Membrane</keyword>
<keyword evidence="1" id="KW-1133">Transmembrane helix</keyword>
<gene>
    <name evidence="2" type="ORF">S06H3_29342</name>
</gene>
<evidence type="ECO:0000313" key="2">
    <source>
        <dbReference type="EMBL" id="GAI20473.1"/>
    </source>
</evidence>